<dbReference type="HOGENOM" id="CLU_000445_88_6_9"/>
<dbReference type="InterPro" id="IPR018060">
    <property type="entry name" value="HTH_AraC"/>
</dbReference>
<proteinExistence type="predicted"/>
<sequence length="280" mass="32694">MEFEREITFFSTANKEGFDIIVYQCGMEKCKPSYAFGPAVRDHFLIHFILEGKGTFRVKDKSYKLEKNQGFLIYPDTITYYEADKEEPWIYTWVGFKGIKAKNYLKLANLDEENPIFKYEEGDFIKNCFEDMRKASTLKNGKELRLQGLLSIFLSELIEKSPNSKIIDNNYKEVYVKKTLDFIETNFSRDITVPEMAKNVGLNKNYFSSFFRENIGISPQQYLIKFRMNKACELMKNSTLTISDVSRSVGYNDPLGFSKIFKKTIGLSPKAYRESHFKLM</sequence>
<dbReference type="PROSITE" id="PS00028">
    <property type="entry name" value="ZINC_FINGER_C2H2_1"/>
    <property type="match status" value="1"/>
</dbReference>
<protein>
    <submittedName>
        <fullName evidence="5">DNA-binding domain-containing protein, AraC-type</fullName>
    </submittedName>
</protein>
<dbReference type="Gene3D" id="2.60.120.280">
    <property type="entry name" value="Regulatory protein AraC"/>
    <property type="match status" value="1"/>
</dbReference>
<dbReference type="RefSeq" id="WP_015614063.1">
    <property type="nucleotide sequence ID" value="NC_021182.1"/>
</dbReference>
<evidence type="ECO:0000259" key="4">
    <source>
        <dbReference type="PROSITE" id="PS01124"/>
    </source>
</evidence>
<dbReference type="InterPro" id="IPR009057">
    <property type="entry name" value="Homeodomain-like_sf"/>
</dbReference>
<accession>R4JY48</accession>
<dbReference type="KEGG" id="cpas:Clopa_0695"/>
<dbReference type="GO" id="GO:0003700">
    <property type="term" value="F:DNA-binding transcription factor activity"/>
    <property type="evidence" value="ECO:0007669"/>
    <property type="project" value="InterPro"/>
</dbReference>
<evidence type="ECO:0000256" key="1">
    <source>
        <dbReference type="ARBA" id="ARBA00023015"/>
    </source>
</evidence>
<dbReference type="Proteomes" id="UP000013523">
    <property type="component" value="Chromosome"/>
</dbReference>
<dbReference type="STRING" id="86416.Clopa_0695"/>
<evidence type="ECO:0000313" key="5">
    <source>
        <dbReference type="EMBL" id="AGK95737.1"/>
    </source>
</evidence>
<dbReference type="PANTHER" id="PTHR43280">
    <property type="entry name" value="ARAC-FAMILY TRANSCRIPTIONAL REGULATOR"/>
    <property type="match status" value="1"/>
</dbReference>
<dbReference type="Pfam" id="PF12833">
    <property type="entry name" value="HTH_18"/>
    <property type="match status" value="1"/>
</dbReference>
<dbReference type="InterPro" id="IPR003313">
    <property type="entry name" value="AraC-bd"/>
</dbReference>
<dbReference type="SUPFAM" id="SSF51215">
    <property type="entry name" value="Regulatory protein AraC"/>
    <property type="match status" value="1"/>
</dbReference>
<evidence type="ECO:0000256" key="3">
    <source>
        <dbReference type="ARBA" id="ARBA00023163"/>
    </source>
</evidence>
<keyword evidence="1" id="KW-0805">Transcription regulation</keyword>
<reference evidence="5 6" key="1">
    <citation type="submission" date="2012-01" db="EMBL/GenBank/DDBJ databases">
        <title>Complete sequence of chromosome of Clostridium pasteurianum BC1.</title>
        <authorList>
            <consortium name="US DOE Joint Genome Institute"/>
            <person name="Lucas S."/>
            <person name="Han J."/>
            <person name="Lapidus A."/>
            <person name="Cheng J.-F."/>
            <person name="Goodwin L."/>
            <person name="Pitluck S."/>
            <person name="Peters L."/>
            <person name="Mikhailova N."/>
            <person name="Teshima H."/>
            <person name="Detter J.C."/>
            <person name="Han C."/>
            <person name="Tapia R."/>
            <person name="Land M."/>
            <person name="Hauser L."/>
            <person name="Kyrpides N."/>
            <person name="Ivanova N."/>
            <person name="Pagani I."/>
            <person name="Dunn J."/>
            <person name="Taghavi S."/>
            <person name="Francis A."/>
            <person name="van der Lelie D."/>
            <person name="Woyke T."/>
        </authorList>
    </citation>
    <scope>NUCLEOTIDE SEQUENCE [LARGE SCALE GENOMIC DNA]</scope>
    <source>
        <strain evidence="5 6">BC1</strain>
    </source>
</reference>
<evidence type="ECO:0000256" key="2">
    <source>
        <dbReference type="ARBA" id="ARBA00023125"/>
    </source>
</evidence>
<organism evidence="5 6">
    <name type="scientific">Clostridium pasteurianum BC1</name>
    <dbReference type="NCBI Taxonomy" id="86416"/>
    <lineage>
        <taxon>Bacteria</taxon>
        <taxon>Bacillati</taxon>
        <taxon>Bacillota</taxon>
        <taxon>Clostridia</taxon>
        <taxon>Eubacteriales</taxon>
        <taxon>Clostridiaceae</taxon>
        <taxon>Clostridium</taxon>
    </lineage>
</organism>
<dbReference type="PRINTS" id="PR00032">
    <property type="entry name" value="HTHARAC"/>
</dbReference>
<dbReference type="GO" id="GO:0043565">
    <property type="term" value="F:sequence-specific DNA binding"/>
    <property type="evidence" value="ECO:0007669"/>
    <property type="project" value="InterPro"/>
</dbReference>
<evidence type="ECO:0000313" key="6">
    <source>
        <dbReference type="Proteomes" id="UP000013523"/>
    </source>
</evidence>
<dbReference type="eggNOG" id="COG2207">
    <property type="taxonomic scope" value="Bacteria"/>
</dbReference>
<dbReference type="PATRIC" id="fig|86416.3.peg.684"/>
<dbReference type="PROSITE" id="PS01124">
    <property type="entry name" value="HTH_ARAC_FAMILY_2"/>
    <property type="match status" value="1"/>
</dbReference>
<dbReference type="Gene3D" id="1.10.10.60">
    <property type="entry name" value="Homeodomain-like"/>
    <property type="match status" value="2"/>
</dbReference>
<dbReference type="SMART" id="SM00342">
    <property type="entry name" value="HTH_ARAC"/>
    <property type="match status" value="1"/>
</dbReference>
<dbReference type="InterPro" id="IPR020449">
    <property type="entry name" value="Tscrpt_reg_AraC-type_HTH"/>
</dbReference>
<keyword evidence="2 5" id="KW-0238">DNA-binding</keyword>
<dbReference type="PANTHER" id="PTHR43280:SF2">
    <property type="entry name" value="HTH-TYPE TRANSCRIPTIONAL REGULATOR EXSA"/>
    <property type="match status" value="1"/>
</dbReference>
<dbReference type="AlphaFoldDB" id="R4JY48"/>
<name>R4JY48_CLOPA</name>
<dbReference type="Pfam" id="PF02311">
    <property type="entry name" value="AraC_binding"/>
    <property type="match status" value="1"/>
</dbReference>
<gene>
    <name evidence="5" type="ORF">Clopa_0695</name>
</gene>
<keyword evidence="6" id="KW-1185">Reference proteome</keyword>
<dbReference type="CDD" id="cd06986">
    <property type="entry name" value="cupin_MmsR-like_N"/>
    <property type="match status" value="1"/>
</dbReference>
<dbReference type="SUPFAM" id="SSF46689">
    <property type="entry name" value="Homeodomain-like"/>
    <property type="match status" value="2"/>
</dbReference>
<feature type="domain" description="HTH araC/xylS-type" evidence="4">
    <location>
        <begin position="177"/>
        <end position="275"/>
    </location>
</feature>
<dbReference type="InterPro" id="IPR018062">
    <property type="entry name" value="HTH_AraC-typ_CS"/>
</dbReference>
<dbReference type="OrthoDB" id="9813413at2"/>
<dbReference type="EMBL" id="CP003261">
    <property type="protein sequence ID" value="AGK95737.1"/>
    <property type="molecule type" value="Genomic_DNA"/>
</dbReference>
<keyword evidence="3" id="KW-0804">Transcription</keyword>
<dbReference type="InterPro" id="IPR037923">
    <property type="entry name" value="HTH-like"/>
</dbReference>
<dbReference type="PROSITE" id="PS00041">
    <property type="entry name" value="HTH_ARAC_FAMILY_1"/>
    <property type="match status" value="1"/>
</dbReference>
<dbReference type="InterPro" id="IPR013087">
    <property type="entry name" value="Znf_C2H2_type"/>
</dbReference>